<dbReference type="AlphaFoldDB" id="A0A2C8F8K3"/>
<proteinExistence type="predicted"/>
<dbReference type="EMBL" id="LT907975">
    <property type="protein sequence ID" value="SOB58960.1"/>
    <property type="molecule type" value="Genomic_DNA"/>
</dbReference>
<reference evidence="2" key="1">
    <citation type="submission" date="2017-09" db="EMBL/GenBank/DDBJ databases">
        <authorList>
            <person name="Regsiter A."/>
            <person name="William W."/>
        </authorList>
    </citation>
    <scope>NUCLEOTIDE SEQUENCE [LARGE SCALE GENOMIC DNA]</scope>
    <source>
        <strain evidence="2">500-1</strain>
    </source>
</reference>
<sequence length="49" mass="5764">MAAFCVGWIDGENKLNLNYPKDKRFHLVFWLEQILTRRNALSPEIRTTG</sequence>
<name>A0A2C8F8K3_9BACT</name>
<dbReference type="KEGG" id="pprf:DPRO_2056"/>
<organism evidence="1 2">
    <name type="scientific">Pseudodesulfovibrio profundus</name>
    <dbReference type="NCBI Taxonomy" id="57320"/>
    <lineage>
        <taxon>Bacteria</taxon>
        <taxon>Pseudomonadati</taxon>
        <taxon>Thermodesulfobacteriota</taxon>
        <taxon>Desulfovibrionia</taxon>
        <taxon>Desulfovibrionales</taxon>
        <taxon>Desulfovibrionaceae</taxon>
    </lineage>
</organism>
<dbReference type="Proteomes" id="UP000219215">
    <property type="component" value="Chromosome DPRO"/>
</dbReference>
<accession>A0A2C8F8K3</accession>
<evidence type="ECO:0000313" key="2">
    <source>
        <dbReference type="Proteomes" id="UP000219215"/>
    </source>
</evidence>
<protein>
    <submittedName>
        <fullName evidence="1">Uncharacterized protein</fullName>
    </submittedName>
</protein>
<keyword evidence="2" id="KW-1185">Reference proteome</keyword>
<gene>
    <name evidence="1" type="ORF">DPRO_2056</name>
</gene>
<evidence type="ECO:0000313" key="1">
    <source>
        <dbReference type="EMBL" id="SOB58960.1"/>
    </source>
</evidence>